<reference evidence="1" key="1">
    <citation type="journal article" date="2021" name="Proc. Natl. Acad. Sci. U.S.A.">
        <title>A Catalog of Tens of Thousands of Viruses from Human Metagenomes Reveals Hidden Associations with Chronic Diseases.</title>
        <authorList>
            <person name="Tisza M.J."/>
            <person name="Buck C.B."/>
        </authorList>
    </citation>
    <scope>NUCLEOTIDE SEQUENCE</scope>
    <source>
        <strain evidence="1">CtLnO19</strain>
    </source>
</reference>
<accession>A0A8S5P1J9</accession>
<evidence type="ECO:0000313" key="1">
    <source>
        <dbReference type="EMBL" id="DAE00297.1"/>
    </source>
</evidence>
<sequence length="138" mass="15818">MFSIEKTLHKKVEVSDVETLLEGEEIRLYILGYLREKVLEDEEIREMLEDYSDLKMTLSGEVTYRGLPSGNVRLDVVASIRIRSGKEIVFTAKIPSTPIGKEYTSNHVKRVYYYHGKLETIAHELVLAAVSYLSGDYE</sequence>
<protein>
    <submittedName>
        <fullName evidence="1">Uncharacterized protein</fullName>
    </submittedName>
</protein>
<name>A0A8S5P1J9_9CAUD</name>
<organism evidence="1">
    <name type="scientific">Myoviridae sp. ctLnO19</name>
    <dbReference type="NCBI Taxonomy" id="2825085"/>
    <lineage>
        <taxon>Viruses</taxon>
        <taxon>Duplodnaviria</taxon>
        <taxon>Heunggongvirae</taxon>
        <taxon>Uroviricota</taxon>
        <taxon>Caudoviricetes</taxon>
    </lineage>
</organism>
<proteinExistence type="predicted"/>
<dbReference type="EMBL" id="BK015301">
    <property type="protein sequence ID" value="DAE00297.1"/>
    <property type="molecule type" value="Genomic_DNA"/>
</dbReference>